<dbReference type="InterPro" id="IPR036662">
    <property type="entry name" value="PTS_EIIA_man-typ_sf"/>
</dbReference>
<dbReference type="InterPro" id="IPR004701">
    <property type="entry name" value="PTS_EIIA_man-typ"/>
</dbReference>
<evidence type="ECO:0000256" key="13">
    <source>
        <dbReference type="ARBA" id="ARBA00022777"/>
    </source>
</evidence>
<dbReference type="Pfam" id="PF03610">
    <property type="entry name" value="EIIA-man"/>
    <property type="match status" value="1"/>
</dbReference>
<dbReference type="Proteomes" id="UP000236959">
    <property type="component" value="Unassembled WGS sequence"/>
</dbReference>
<keyword evidence="14" id="KW-0460">Magnesium</keyword>
<dbReference type="PANTHER" id="PTHR46244:SF6">
    <property type="entry name" value="PHOSPHOENOLPYRUVATE-PROTEIN PHOSPHOTRANSFERASE"/>
    <property type="match status" value="1"/>
</dbReference>
<comment type="cofactor">
    <cofactor evidence="3">
        <name>Mg(2+)</name>
        <dbReference type="ChEBI" id="CHEBI:18420"/>
    </cofactor>
</comment>
<keyword evidence="13" id="KW-0418">Kinase</keyword>
<accession>A0A2S3UTS4</accession>
<dbReference type="RefSeq" id="WP_103223044.1">
    <property type="nucleotide sequence ID" value="NZ_PPCN01000005.1"/>
</dbReference>
<evidence type="ECO:0000256" key="14">
    <source>
        <dbReference type="ARBA" id="ARBA00022842"/>
    </source>
</evidence>
<evidence type="ECO:0000256" key="1">
    <source>
        <dbReference type="ARBA" id="ARBA00000683"/>
    </source>
</evidence>
<dbReference type="OrthoDB" id="9765468at2"/>
<dbReference type="GO" id="GO:0046872">
    <property type="term" value="F:metal ion binding"/>
    <property type="evidence" value="ECO:0007669"/>
    <property type="project" value="UniProtKB-KW"/>
</dbReference>
<comment type="function">
    <text evidence="4">Component of the dihydroxyacetone kinase complex, which is responsible for the phosphoenolpyruvate (PEP)-dependent phosphorylation of dihydroxyacetone. DhaM serves as the phosphoryl donor. Is phosphorylated by phosphoenolpyruvate in an EI- and HPr-dependent reaction, and a phosphorelay system on histidine residues finally leads to phosphoryl transfer to DhaL and dihydroxyacetone.</text>
</comment>
<dbReference type="InterPro" id="IPR036618">
    <property type="entry name" value="PtsI_HPr-bd_sf"/>
</dbReference>
<keyword evidence="12" id="KW-0479">Metal-binding</keyword>
<dbReference type="GO" id="GO:0047324">
    <property type="term" value="F:phosphoenolpyruvate-glycerone phosphotransferase activity"/>
    <property type="evidence" value="ECO:0007669"/>
    <property type="project" value="UniProtKB-EC"/>
</dbReference>
<comment type="subunit">
    <text evidence="15">Homodimer. The dihydroxyacetone kinase complex is composed of a homodimer of DhaM, a homodimer of DhaK and the subunit DhaL.</text>
</comment>
<dbReference type="InterPro" id="IPR000032">
    <property type="entry name" value="HPr-like"/>
</dbReference>
<dbReference type="Pfam" id="PF00381">
    <property type="entry name" value="PTS-HPr"/>
    <property type="match status" value="1"/>
</dbReference>
<dbReference type="InterPro" id="IPR015813">
    <property type="entry name" value="Pyrv/PenolPyrv_kinase-like_dom"/>
</dbReference>
<dbReference type="InterPro" id="IPR008731">
    <property type="entry name" value="PTS_EIN"/>
</dbReference>
<evidence type="ECO:0000256" key="10">
    <source>
        <dbReference type="ARBA" id="ARBA00022679"/>
    </source>
</evidence>
<dbReference type="PANTHER" id="PTHR46244">
    <property type="entry name" value="PHOSPHOENOLPYRUVATE-PROTEIN PHOSPHOTRANSFERASE"/>
    <property type="match status" value="1"/>
</dbReference>
<keyword evidence="9" id="KW-0762">Sugar transport</keyword>
<evidence type="ECO:0000256" key="11">
    <source>
        <dbReference type="ARBA" id="ARBA00022683"/>
    </source>
</evidence>
<dbReference type="GO" id="GO:0008965">
    <property type="term" value="F:phosphoenolpyruvate-protein phosphotransferase activity"/>
    <property type="evidence" value="ECO:0007669"/>
    <property type="project" value="UniProtKB-EC"/>
</dbReference>
<evidence type="ECO:0000256" key="12">
    <source>
        <dbReference type="ARBA" id="ARBA00022723"/>
    </source>
</evidence>
<dbReference type="Gene3D" id="3.30.1340.10">
    <property type="entry name" value="HPr-like"/>
    <property type="match status" value="1"/>
</dbReference>
<evidence type="ECO:0000256" key="15">
    <source>
        <dbReference type="ARBA" id="ARBA00046577"/>
    </source>
</evidence>
<dbReference type="PRINTS" id="PR01736">
    <property type="entry name" value="PHPHTRNFRASE"/>
</dbReference>
<proteinExistence type="inferred from homology"/>
<dbReference type="InterPro" id="IPR050499">
    <property type="entry name" value="PEP-utilizing_PTS_enzyme"/>
</dbReference>
<dbReference type="Pfam" id="PF02896">
    <property type="entry name" value="PEP-utilizers_C"/>
    <property type="match status" value="1"/>
</dbReference>
<dbReference type="NCBIfam" id="TIGR02364">
    <property type="entry name" value="dha_pts"/>
    <property type="match status" value="1"/>
</dbReference>
<dbReference type="Gene3D" id="3.50.30.10">
    <property type="entry name" value="Phosphohistidine domain"/>
    <property type="match status" value="1"/>
</dbReference>
<dbReference type="InterPro" id="IPR008279">
    <property type="entry name" value="PEP-util_enz_mobile_dom"/>
</dbReference>
<dbReference type="NCBIfam" id="TIGR01417">
    <property type="entry name" value="PTS_I_fam"/>
    <property type="match status" value="1"/>
</dbReference>
<dbReference type="Pfam" id="PF05524">
    <property type="entry name" value="PEP-utilisers_N"/>
    <property type="match status" value="1"/>
</dbReference>
<evidence type="ECO:0000256" key="2">
    <source>
        <dbReference type="ARBA" id="ARBA00001113"/>
    </source>
</evidence>
<comment type="catalytic activity">
    <reaction evidence="1">
        <text>L-histidyl-[protein] + phosphoenolpyruvate = N(pros)-phospho-L-histidyl-[protein] + pyruvate</text>
        <dbReference type="Rhea" id="RHEA:23880"/>
        <dbReference type="Rhea" id="RHEA-COMP:9745"/>
        <dbReference type="Rhea" id="RHEA-COMP:9746"/>
        <dbReference type="ChEBI" id="CHEBI:15361"/>
        <dbReference type="ChEBI" id="CHEBI:29979"/>
        <dbReference type="ChEBI" id="CHEBI:58702"/>
        <dbReference type="ChEBI" id="CHEBI:64837"/>
        <dbReference type="EC" id="2.7.3.9"/>
    </reaction>
</comment>
<evidence type="ECO:0000256" key="7">
    <source>
        <dbReference type="ARBA" id="ARBA00022448"/>
    </source>
</evidence>
<dbReference type="AlphaFoldDB" id="A0A2S3UTS4"/>
<dbReference type="Gene3D" id="3.20.20.60">
    <property type="entry name" value="Phosphoenolpyruvate-binding domains"/>
    <property type="match status" value="1"/>
</dbReference>
<comment type="subcellular location">
    <subcellularLocation>
        <location evidence="5">Cytoplasm</location>
    </subcellularLocation>
</comment>
<dbReference type="InterPro" id="IPR036637">
    <property type="entry name" value="Phosphohistidine_dom_sf"/>
</dbReference>
<dbReference type="GO" id="GO:0005737">
    <property type="term" value="C:cytoplasm"/>
    <property type="evidence" value="ECO:0007669"/>
    <property type="project" value="UniProtKB-SubCell"/>
</dbReference>
<dbReference type="CDD" id="cd00367">
    <property type="entry name" value="PTS-HPr_like"/>
    <property type="match status" value="1"/>
</dbReference>
<comment type="caution">
    <text evidence="19">The sequence shown here is derived from an EMBL/GenBank/DDBJ whole genome shotgun (WGS) entry which is preliminary data.</text>
</comment>
<keyword evidence="11" id="KW-0598">Phosphotransferase system</keyword>
<evidence type="ECO:0000256" key="16">
    <source>
        <dbReference type="SAM" id="MobiDB-lite"/>
    </source>
</evidence>
<dbReference type="NCBIfam" id="TIGR01003">
    <property type="entry name" value="PTS_HPr_family"/>
    <property type="match status" value="1"/>
</dbReference>
<dbReference type="PROSITE" id="PS51350">
    <property type="entry name" value="PTS_HPR_DOM"/>
    <property type="match status" value="1"/>
</dbReference>
<dbReference type="PROSITE" id="PS00742">
    <property type="entry name" value="PEP_ENZYMES_2"/>
    <property type="match status" value="1"/>
</dbReference>
<evidence type="ECO:0000259" key="18">
    <source>
        <dbReference type="PROSITE" id="PS51350"/>
    </source>
</evidence>
<dbReference type="GO" id="GO:0009401">
    <property type="term" value="P:phosphoenolpyruvate-dependent sugar phosphotransferase system"/>
    <property type="evidence" value="ECO:0007669"/>
    <property type="project" value="UniProtKB-KW"/>
</dbReference>
<evidence type="ECO:0000256" key="3">
    <source>
        <dbReference type="ARBA" id="ARBA00001946"/>
    </source>
</evidence>
<dbReference type="Pfam" id="PF00391">
    <property type="entry name" value="PEP-utilizers"/>
    <property type="match status" value="1"/>
</dbReference>
<dbReference type="InterPro" id="IPR001020">
    <property type="entry name" value="PTS_HPr_His_P_site"/>
</dbReference>
<dbReference type="InterPro" id="IPR000121">
    <property type="entry name" value="PEP_util_C"/>
</dbReference>
<comment type="similarity">
    <text evidence="6">Belongs to the PEP-utilizing enzyme family.</text>
</comment>
<sequence>MIGIVIVSHSGKLAEGLKEIADVMSGQPVPVAAAGGVDDPESPLGTDGIRVLEAIRDVMSDDGVLVFADIGSARLNAEMAIDLLEPDERENVHFCDAPLVEGVLAAAVQIGAGSPLQTVMREAREAALQKAPPPGEPQETRTGGVVREFTIRNPMGLHARPAALLVTTMNGFSGDIRLANLSKGRNPVNAKSINGIMLSEVTANDRISVTADPAEAEAVFAAIEELIRANFGEEGSVASRPAPAGVPPRPETTSPAVSASGALAGISIAPGFALGPLHHVRSTLPEIEPVAVTDPVAEAERFTRALSGAETEIRTSLADAGQRISAYDRKIFDAHISYLHDPEIIETVKQRIIGEHVCAEAVWRDVVAGLARTYAALEDPLLQARAGDVIDVGQRVLRFLTGGETSPAAVSEPSVLAFEDLRPSDVLAIDEKTILGICTMSGGKTSHAGILASALSIPVVFAVGDALAGVAEGRQVLLDGTAGTIVLAPDAETIAAMEKDRKTWEDRRARAEAVRTLPARTSDGHEIRVAANMASVEELGVIAGSGAQEVGLLRTEFLFMHHDSAPGEDEQYEVYRTIVAGLSGRPLTVRTADIGGDKPVPYMDRPPEANPNLGWRGLRYSLGVPEFFDVQLAAILRASAHGPVRIMFPLVSTLHEVKAAKERLRAVMKKLRARNLAFDENVEVGLMIEVPAAAEMADILAPEVDFFSIGTNDLTQYVMAADRANAKVQDLFDPFNPAVLRMIARSIEAAHEAGIWIGMCGAMAGSPVAAPILIGLGLDEFSMTPSDIAEFKLTLSGLSLPACRDLAVDVLKLSSADAVRDRANVLLGR</sequence>
<evidence type="ECO:0000259" key="17">
    <source>
        <dbReference type="PROSITE" id="PS51096"/>
    </source>
</evidence>
<protein>
    <submittedName>
        <fullName evidence="19">Phosphocarrier protein FPr</fullName>
    </submittedName>
</protein>
<evidence type="ECO:0000256" key="9">
    <source>
        <dbReference type="ARBA" id="ARBA00022597"/>
    </source>
</evidence>
<keyword evidence="10" id="KW-0808">Transferase</keyword>
<keyword evidence="7" id="KW-0813">Transport</keyword>
<dbReference type="SUPFAM" id="SSF52009">
    <property type="entry name" value="Phosphohistidine domain"/>
    <property type="match status" value="1"/>
</dbReference>
<feature type="domain" description="PTS EIIA type-4" evidence="17">
    <location>
        <begin position="1"/>
        <end position="131"/>
    </location>
</feature>
<dbReference type="EMBL" id="PPCN01000005">
    <property type="protein sequence ID" value="POF31111.1"/>
    <property type="molecule type" value="Genomic_DNA"/>
</dbReference>
<evidence type="ECO:0000256" key="4">
    <source>
        <dbReference type="ARBA" id="ARBA00002788"/>
    </source>
</evidence>
<evidence type="ECO:0000256" key="5">
    <source>
        <dbReference type="ARBA" id="ARBA00004496"/>
    </source>
</evidence>
<dbReference type="InterPro" id="IPR040442">
    <property type="entry name" value="Pyrv_kinase-like_dom_sf"/>
</dbReference>
<organism evidence="19 20">
    <name type="scientific">Roseibium marinum</name>
    <dbReference type="NCBI Taxonomy" id="281252"/>
    <lineage>
        <taxon>Bacteria</taxon>
        <taxon>Pseudomonadati</taxon>
        <taxon>Pseudomonadota</taxon>
        <taxon>Alphaproteobacteria</taxon>
        <taxon>Hyphomicrobiales</taxon>
        <taxon>Stappiaceae</taxon>
        <taxon>Roseibium</taxon>
    </lineage>
</organism>
<dbReference type="PROSITE" id="PS51096">
    <property type="entry name" value="PTS_EIIA_TYPE_4"/>
    <property type="match status" value="1"/>
</dbReference>
<dbReference type="SUPFAM" id="SSF55594">
    <property type="entry name" value="HPr-like"/>
    <property type="match status" value="1"/>
</dbReference>
<dbReference type="SUPFAM" id="SSF53062">
    <property type="entry name" value="PTS system fructose IIA component-like"/>
    <property type="match status" value="1"/>
</dbReference>
<gene>
    <name evidence="19" type="ORF">CLV41_105291</name>
</gene>
<name>A0A2S3UTS4_9HYPH</name>
<evidence type="ECO:0000256" key="6">
    <source>
        <dbReference type="ARBA" id="ARBA00007837"/>
    </source>
</evidence>
<dbReference type="PRINTS" id="PR00107">
    <property type="entry name" value="PHOSPHOCPHPR"/>
</dbReference>
<dbReference type="Gene3D" id="3.40.50.510">
    <property type="entry name" value="Phosphotransferase system, mannose-type IIA component"/>
    <property type="match status" value="1"/>
</dbReference>
<comment type="catalytic activity">
    <reaction evidence="2">
        <text>dihydroxyacetone + phosphoenolpyruvate = dihydroxyacetone phosphate + pyruvate</text>
        <dbReference type="Rhea" id="RHEA:18381"/>
        <dbReference type="ChEBI" id="CHEBI:15361"/>
        <dbReference type="ChEBI" id="CHEBI:16016"/>
        <dbReference type="ChEBI" id="CHEBI:57642"/>
        <dbReference type="ChEBI" id="CHEBI:58702"/>
        <dbReference type="EC" id="2.7.1.121"/>
    </reaction>
</comment>
<evidence type="ECO:0000256" key="8">
    <source>
        <dbReference type="ARBA" id="ARBA00022490"/>
    </source>
</evidence>
<evidence type="ECO:0000313" key="20">
    <source>
        <dbReference type="Proteomes" id="UP000236959"/>
    </source>
</evidence>
<dbReference type="InterPro" id="IPR012844">
    <property type="entry name" value="DhaM_N"/>
</dbReference>
<feature type="domain" description="HPr" evidence="18">
    <location>
        <begin position="144"/>
        <end position="234"/>
    </location>
</feature>
<feature type="region of interest" description="Disordered" evidence="16">
    <location>
        <begin position="234"/>
        <end position="257"/>
    </location>
</feature>
<keyword evidence="8" id="KW-0963">Cytoplasm</keyword>
<dbReference type="SUPFAM" id="SSF47831">
    <property type="entry name" value="Enzyme I of the PEP:sugar phosphotransferase system HPr-binding (sub)domain"/>
    <property type="match status" value="1"/>
</dbReference>
<dbReference type="InterPro" id="IPR023151">
    <property type="entry name" value="PEP_util_CS"/>
</dbReference>
<dbReference type="InterPro" id="IPR006318">
    <property type="entry name" value="PTS_EI-like"/>
</dbReference>
<keyword evidence="20" id="KW-1185">Reference proteome</keyword>
<dbReference type="Gene3D" id="1.10.274.10">
    <property type="entry name" value="PtsI, HPr-binding domain"/>
    <property type="match status" value="1"/>
</dbReference>
<dbReference type="GO" id="GO:0016020">
    <property type="term" value="C:membrane"/>
    <property type="evidence" value="ECO:0007669"/>
    <property type="project" value="InterPro"/>
</dbReference>
<reference evidence="19 20" key="1">
    <citation type="submission" date="2018-01" db="EMBL/GenBank/DDBJ databases">
        <title>Genomic Encyclopedia of Archaeal and Bacterial Type Strains, Phase II (KMG-II): from individual species to whole genera.</title>
        <authorList>
            <person name="Goeker M."/>
        </authorList>
    </citation>
    <scope>NUCLEOTIDE SEQUENCE [LARGE SCALE GENOMIC DNA]</scope>
    <source>
        <strain evidence="19 20">DSM 17023</strain>
    </source>
</reference>
<dbReference type="InterPro" id="IPR035895">
    <property type="entry name" value="HPr-like_sf"/>
</dbReference>
<dbReference type="PROSITE" id="PS00369">
    <property type="entry name" value="PTS_HPR_HIS"/>
    <property type="match status" value="1"/>
</dbReference>
<evidence type="ECO:0000313" key="19">
    <source>
        <dbReference type="EMBL" id="POF31111.1"/>
    </source>
</evidence>
<dbReference type="SUPFAM" id="SSF51621">
    <property type="entry name" value="Phosphoenolpyruvate/pyruvate domain"/>
    <property type="match status" value="1"/>
</dbReference>